<dbReference type="AlphaFoldDB" id="A0A979EZK4"/>
<dbReference type="RefSeq" id="XP_047013245.1">
    <property type="nucleotide sequence ID" value="XM_047157289.2"/>
</dbReference>
<evidence type="ECO:0000256" key="6">
    <source>
        <dbReference type="ARBA" id="ARBA00022685"/>
    </source>
</evidence>
<dbReference type="InterPro" id="IPR003625">
    <property type="entry name" value="PTH"/>
</dbReference>
<evidence type="ECO:0000256" key="9">
    <source>
        <dbReference type="ARBA" id="ARBA00093407"/>
    </source>
</evidence>
<comment type="similarity">
    <text evidence="2">Belongs to the parathyroid hormone family.</text>
</comment>
<name>A0A979EZK4_ICTPU</name>
<dbReference type="GO" id="GO:0005179">
    <property type="term" value="F:hormone activity"/>
    <property type="evidence" value="ECO:0007669"/>
    <property type="project" value="UniProtKB-KW"/>
</dbReference>
<keyword evidence="6" id="KW-0165">Cleavage on pair of basic residues</keyword>
<dbReference type="Pfam" id="PF01279">
    <property type="entry name" value="Parathyroid"/>
    <property type="match status" value="1"/>
</dbReference>
<reference evidence="10" key="1">
    <citation type="journal article" date="2016" name="Nat. Commun.">
        <title>The channel catfish genome sequence provides insights into the evolution of scale formation in teleosts.</title>
        <authorList>
            <person name="Liu Z."/>
            <person name="Liu S."/>
            <person name="Yao J."/>
            <person name="Bao L."/>
            <person name="Zhang J."/>
            <person name="Li Y."/>
            <person name="Jiang C."/>
            <person name="Sun L."/>
            <person name="Wang R."/>
            <person name="Zhang Y."/>
            <person name="Zhou T."/>
            <person name="Zeng Q."/>
            <person name="Fu Q."/>
            <person name="Gao S."/>
            <person name="Li N."/>
            <person name="Koren S."/>
            <person name="Jiang Y."/>
            <person name="Zimin A."/>
            <person name="Xu P."/>
            <person name="Phillippy A.M."/>
            <person name="Geng X."/>
            <person name="Song L."/>
            <person name="Sun F."/>
            <person name="Li C."/>
            <person name="Wang X."/>
            <person name="Chen A."/>
            <person name="Jin Y."/>
            <person name="Yuan Z."/>
            <person name="Yang Y."/>
            <person name="Tan S."/>
            <person name="Peatman E."/>
            <person name="Lu J."/>
            <person name="Qin Z."/>
            <person name="Dunham R."/>
            <person name="Li Z."/>
            <person name="Sonstegard T."/>
            <person name="Feng J."/>
            <person name="Danzmann R.G."/>
            <person name="Schroeder S."/>
            <person name="Scheffler B."/>
            <person name="Duke M.V."/>
            <person name="Ballard L."/>
            <person name="Kucuktas H."/>
            <person name="Kaltenboeck L."/>
            <person name="Liu H."/>
            <person name="Armbruster J."/>
            <person name="Xie Y."/>
            <person name="Kirby M.L."/>
            <person name="Tian Y."/>
            <person name="Flanagan M.E."/>
            <person name="Mu W."/>
            <person name="Waldbieser G.C."/>
        </authorList>
    </citation>
    <scope>NUCLEOTIDE SEQUENCE [LARGE SCALE GENOMIC DNA]</scope>
    <source>
        <strain evidence="10">SDA103</strain>
    </source>
</reference>
<keyword evidence="7" id="KW-0372">Hormone</keyword>
<evidence type="ECO:0000313" key="11">
    <source>
        <dbReference type="RefSeq" id="XP_047013245.1"/>
    </source>
</evidence>
<evidence type="ECO:0000256" key="2">
    <source>
        <dbReference type="ARBA" id="ARBA00006307"/>
    </source>
</evidence>
<gene>
    <name evidence="11" type="primary">pth1a</name>
</gene>
<evidence type="ECO:0000256" key="8">
    <source>
        <dbReference type="ARBA" id="ARBA00022729"/>
    </source>
</evidence>
<accession>A0A979EZK4</accession>
<protein>
    <recommendedName>
        <fullName evidence="4">Parathyroid hormone</fullName>
    </recommendedName>
</protein>
<organism evidence="10 11">
    <name type="scientific">Ictalurus punctatus</name>
    <name type="common">Channel catfish</name>
    <name type="synonym">Silurus punctatus</name>
    <dbReference type="NCBI Taxonomy" id="7998"/>
    <lineage>
        <taxon>Eukaryota</taxon>
        <taxon>Metazoa</taxon>
        <taxon>Chordata</taxon>
        <taxon>Craniata</taxon>
        <taxon>Vertebrata</taxon>
        <taxon>Euteleostomi</taxon>
        <taxon>Actinopterygii</taxon>
        <taxon>Neopterygii</taxon>
        <taxon>Teleostei</taxon>
        <taxon>Ostariophysi</taxon>
        <taxon>Siluriformes</taxon>
        <taxon>Ictaluridae</taxon>
        <taxon>Ictalurus</taxon>
    </lineage>
</organism>
<comment type="function">
    <text evidence="9">Parathyroid hormone elevates calcium level by dissolving the salts in bone and preventing their renal excretion. Acts by binding to its receptor, PTH1R, activating G protein-coupled receptor signaling. Stimulates [1-14C]-2-deoxy-D-glucose (2DG) transport and glycogen synthesis in osteoblastic cells.</text>
</comment>
<dbReference type="InterPro" id="IPR001415">
    <property type="entry name" value="PTH/PTH-rel"/>
</dbReference>
<keyword evidence="8" id="KW-0732">Signal</keyword>
<dbReference type="CTD" id="405886"/>
<reference evidence="11" key="2">
    <citation type="submission" date="2025-08" db="UniProtKB">
        <authorList>
            <consortium name="RefSeq"/>
        </authorList>
    </citation>
    <scope>IDENTIFICATION</scope>
    <source>
        <tissue evidence="11">Blood</tissue>
    </source>
</reference>
<evidence type="ECO:0000313" key="10">
    <source>
        <dbReference type="Proteomes" id="UP000221080"/>
    </source>
</evidence>
<evidence type="ECO:0000256" key="5">
    <source>
        <dbReference type="ARBA" id="ARBA00022525"/>
    </source>
</evidence>
<comment type="subcellular location">
    <subcellularLocation>
        <location evidence="1">Secreted</location>
    </subcellularLocation>
</comment>
<dbReference type="Proteomes" id="UP000221080">
    <property type="component" value="Chromosome 8"/>
</dbReference>
<sequence length="145" mass="16526">MPASLTGLLQSLQDPTAHTHTHTHTHTAGLYHNTFKERKIMVSIRSLDKTMVFLCVCVLYNSITTDSRPLSRRSVSEVQLMHSVGVRKHIQQRQDWLQEHMQDIHTAPMHGGKISSARIMMEHSLSKGVMSETPKRDVVETLEMQ</sequence>
<dbReference type="GO" id="GO:0006874">
    <property type="term" value="P:intracellular calcium ion homeostasis"/>
    <property type="evidence" value="ECO:0007669"/>
    <property type="project" value="InterPro"/>
</dbReference>
<dbReference type="GeneID" id="124628436"/>
<evidence type="ECO:0000256" key="4">
    <source>
        <dbReference type="ARBA" id="ARBA00022135"/>
    </source>
</evidence>
<comment type="subunit">
    <text evidence="3">Interacts with PTH1R (via N-terminal extracellular domain).</text>
</comment>
<evidence type="ECO:0000256" key="3">
    <source>
        <dbReference type="ARBA" id="ARBA00011605"/>
    </source>
</evidence>
<dbReference type="OrthoDB" id="9890537at2759"/>
<keyword evidence="5" id="KW-0964">Secreted</keyword>
<proteinExistence type="inferred from homology"/>
<dbReference type="SMART" id="SM00087">
    <property type="entry name" value="PTH"/>
    <property type="match status" value="1"/>
</dbReference>
<evidence type="ECO:0000256" key="1">
    <source>
        <dbReference type="ARBA" id="ARBA00004613"/>
    </source>
</evidence>
<evidence type="ECO:0000256" key="7">
    <source>
        <dbReference type="ARBA" id="ARBA00022702"/>
    </source>
</evidence>
<dbReference type="PANTHER" id="PTHR10541">
    <property type="entry name" value="PARATHYROID HORMONE"/>
    <property type="match status" value="1"/>
</dbReference>
<dbReference type="KEGG" id="ipu:124628436"/>
<dbReference type="PROSITE" id="PS00335">
    <property type="entry name" value="PARATHYROID"/>
    <property type="match status" value="1"/>
</dbReference>
<dbReference type="GO" id="GO:0005576">
    <property type="term" value="C:extracellular region"/>
    <property type="evidence" value="ECO:0007669"/>
    <property type="project" value="UniProtKB-SubCell"/>
</dbReference>
<keyword evidence="10" id="KW-1185">Reference proteome</keyword>
<dbReference type="PANTHER" id="PTHR10541:SF2">
    <property type="entry name" value="PARATHYROID HORMONE"/>
    <property type="match status" value="1"/>
</dbReference>